<dbReference type="InterPro" id="IPR046357">
    <property type="entry name" value="PPIase_dom_sf"/>
</dbReference>
<dbReference type="Proteomes" id="UP000317863">
    <property type="component" value="Unassembled WGS sequence"/>
</dbReference>
<proteinExistence type="predicted"/>
<comment type="caution">
    <text evidence="4">The sequence shown here is derived from an EMBL/GenBank/DDBJ whole genome shotgun (WGS) entry which is preliminary data.</text>
</comment>
<evidence type="ECO:0000256" key="2">
    <source>
        <dbReference type="SAM" id="Phobius"/>
    </source>
</evidence>
<dbReference type="Gene3D" id="3.10.50.40">
    <property type="match status" value="1"/>
</dbReference>
<reference evidence="4 5" key="1">
    <citation type="submission" date="2019-02" db="EMBL/GenBank/DDBJ databases">
        <title>Peptostreptococcaceae bacterium ZHW00191 nov., a new bacterium isolated from the human gut.</title>
        <authorList>
            <person name="Zhou H.-W."/>
            <person name="Chen X.-J."/>
        </authorList>
    </citation>
    <scope>NUCLEOTIDE SEQUENCE [LARGE SCALE GENOMIC DNA]</scope>
    <source>
        <strain evidence="4 5">ZHW00191</strain>
    </source>
</reference>
<evidence type="ECO:0000256" key="1">
    <source>
        <dbReference type="PROSITE-ProRule" id="PRU00278"/>
    </source>
</evidence>
<dbReference type="SUPFAM" id="SSF109998">
    <property type="entry name" value="Triger factor/SurA peptide-binding domain-like"/>
    <property type="match status" value="1"/>
</dbReference>
<dbReference type="InterPro" id="IPR027304">
    <property type="entry name" value="Trigger_fact/SurA_dom_sf"/>
</dbReference>
<dbReference type="OrthoDB" id="14196at2"/>
<gene>
    <name evidence="4" type="ORF">EXD82_00920</name>
</gene>
<organism evidence="4 5">
    <name type="scientific">Peptacetobacter hominis</name>
    <dbReference type="NCBI Taxonomy" id="2743610"/>
    <lineage>
        <taxon>Bacteria</taxon>
        <taxon>Bacillati</taxon>
        <taxon>Bacillota</taxon>
        <taxon>Clostridia</taxon>
        <taxon>Peptostreptococcales</taxon>
        <taxon>Peptostreptococcaceae</taxon>
        <taxon>Peptacetobacter</taxon>
    </lineage>
</organism>
<dbReference type="AlphaFoldDB" id="A0A544QYT5"/>
<dbReference type="RefSeq" id="WP_142535033.1">
    <property type="nucleotide sequence ID" value="NZ_SGJB01000001.1"/>
</dbReference>
<dbReference type="PANTHER" id="PTHR47245">
    <property type="entry name" value="PEPTIDYLPROLYL ISOMERASE"/>
    <property type="match status" value="1"/>
</dbReference>
<evidence type="ECO:0000259" key="3">
    <source>
        <dbReference type="PROSITE" id="PS50198"/>
    </source>
</evidence>
<dbReference type="Gene3D" id="1.10.4030.10">
    <property type="entry name" value="Porin chaperone SurA, peptide-binding domain"/>
    <property type="match status" value="1"/>
</dbReference>
<keyword evidence="5" id="KW-1185">Reference proteome</keyword>
<feature type="transmembrane region" description="Helical" evidence="2">
    <location>
        <begin position="12"/>
        <end position="31"/>
    </location>
</feature>
<evidence type="ECO:0000313" key="5">
    <source>
        <dbReference type="Proteomes" id="UP000317863"/>
    </source>
</evidence>
<protein>
    <recommendedName>
        <fullName evidence="3">PpiC domain-containing protein</fullName>
    </recommendedName>
</protein>
<keyword evidence="2" id="KW-1133">Transmembrane helix</keyword>
<dbReference type="PROSITE" id="PS50198">
    <property type="entry name" value="PPIC_PPIASE_2"/>
    <property type="match status" value="1"/>
</dbReference>
<keyword evidence="2" id="KW-0812">Transmembrane</keyword>
<keyword evidence="2" id="KW-0472">Membrane</keyword>
<dbReference type="EMBL" id="SGJB01000001">
    <property type="protein sequence ID" value="TQQ85808.1"/>
    <property type="molecule type" value="Genomic_DNA"/>
</dbReference>
<keyword evidence="1" id="KW-0413">Isomerase</keyword>
<dbReference type="SUPFAM" id="SSF54534">
    <property type="entry name" value="FKBP-like"/>
    <property type="match status" value="1"/>
</dbReference>
<sequence>MKKINPYIKKKVMKSTLLVIVFLIGVTFYTLKIKKYTLRDSESEYDEVVMSIDGSKYTKEKVFKEMGMFSEINSISNNRNDIDYNTRSTIKQAIDREILYKKGVEEGVKADNKEIERHYKRISDTIYEKEGETLEEFAEENNISESDIKESIKRNIIANKYITKETSVTEDEIEKYYEKNRENYRECSYLYILIPEIEDSSDEIINDILYELKSGKNFEKTAELYTDEYKDIEWGKLGYVSDRYIKNENMDSVLNLKNGEYTIEPVKNEYGSNIVMKVDSRYMPMSKVQESIKEKISYQKYFSILNHLKKEYNVIINDKYE</sequence>
<dbReference type="Pfam" id="PF13145">
    <property type="entry name" value="Rotamase_2"/>
    <property type="match status" value="1"/>
</dbReference>
<dbReference type="GO" id="GO:0003755">
    <property type="term" value="F:peptidyl-prolyl cis-trans isomerase activity"/>
    <property type="evidence" value="ECO:0007669"/>
    <property type="project" value="UniProtKB-KW"/>
</dbReference>
<dbReference type="InterPro" id="IPR000297">
    <property type="entry name" value="PPIase_PpiC"/>
</dbReference>
<accession>A0A544QYT5</accession>
<keyword evidence="1" id="KW-0697">Rotamase</keyword>
<dbReference type="InterPro" id="IPR050245">
    <property type="entry name" value="PrsA_foldase"/>
</dbReference>
<feature type="domain" description="PpiC" evidence="3">
    <location>
        <begin position="184"/>
        <end position="279"/>
    </location>
</feature>
<dbReference type="PANTHER" id="PTHR47245:SF2">
    <property type="entry name" value="PEPTIDYL-PROLYL CIS-TRANS ISOMERASE HP_0175-RELATED"/>
    <property type="match status" value="1"/>
</dbReference>
<name>A0A544QYT5_9FIRM</name>
<evidence type="ECO:0000313" key="4">
    <source>
        <dbReference type="EMBL" id="TQQ85808.1"/>
    </source>
</evidence>